<sequence>MKLAGKFLNAVFWWALTIFLLAFGAVSLRLLYAPIDLSFAQPVVSEQVSRLFPNWEIDYSTSEIGWDWSDLRPWIQVKDIKLTDKRGRLTIDVPTGKLGLDRTILAGVVSPAQINLDNAVVVIKDIAGLYAVDENVPASPGMLDDLFADSGAPTLEIFKPLTNAFFRVKSRMIRLTPDLDAIRFTNTRVIIKRDEGFEDAIVNAPRLLLTKNDVQDITLDALIDARIGGEPIQISTYGATSLEDKILNVIFWIHDINLAHIHEAANLPEMVKIFNIPASFEINASLSSTAGLTKADIKADIGEGFLDDPLMFPELAPVKYAALEGTFDPQAEVFTIDEFEASTGTRLVSGGGMLYWSDDISKPGVQFTIETPEASLDEILRYWPAKYHPDGSQRGGRAWVSQNMISGTGRNAVFSLNIDPKGQGGFEGGSKLRLDFGFDDIKTNYLKEMTPIINAQGSGVLTEHTLDIKINTATIDGLPVTNSRVLLEDIDKGIDATGTFTINLEGPVRQILNIIDTDPVNISQKIALDLDRIGGNASVEAEIHVPLRPDLPTEDVLYTVSADIDNAFVRDILNGDGISDGDLSLGLDPDILTIGGTAMLNGVSVDMHWIEDFKTGRDDPDADTTLLITHATASADSLKALQIDITKFVEGPVTGNATFTGRSMNLKHVDFAGESSGATLKIEELAYQRPSDMPFAFAGDVSFAETGTSVNTLALSGQNLSATGNIFIRPSAIGGVTGQLHFTELNDTKNLILGFSVDNDNSADIRLRADVFDARPILTDDHEQETVPLQQADNTDDTPAVSMTTVNLEAKKLLLLNDEILQAVKLETVFKGHEPDSIELTGTLEKSQSAVSFAVIPQANTVNALTIKTDDAGAFLRGMGLFSHLNGGSMEFTGETSGWGSTLYLKGKGGSKSNILVQSSDELGDNVTEGVIQGLDEYLKGDPISLTETTISLSYDKGLLDFDSVKANGASLGMTLEGQIHTGENKVNLNGVIVPAYGLNALFGKIPVIGAILTGGAGKGIFGFSYRVKGTIDDPAFNVNPLSGLAPGFLRLLFEGAKGKVSNVQTPEEKEKKPEDPDQNAKDTEQAQSKGEGDTIPSHVPA</sequence>
<name>A0A919E9J4_9PROT</name>
<reference evidence="2" key="1">
    <citation type="journal article" date="2014" name="Int. J. Syst. Evol. Microbiol.">
        <title>Complete genome sequence of Corynebacterium casei LMG S-19264T (=DSM 44701T), isolated from a smear-ripened cheese.</title>
        <authorList>
            <consortium name="US DOE Joint Genome Institute (JGI-PGF)"/>
            <person name="Walter F."/>
            <person name="Albersmeier A."/>
            <person name="Kalinowski J."/>
            <person name="Ruckert C."/>
        </authorList>
    </citation>
    <scope>NUCLEOTIDE SEQUENCE</scope>
    <source>
        <strain evidence="2">KCTC 42590</strain>
    </source>
</reference>
<organism evidence="2 3">
    <name type="scientific">Kordiimonas sediminis</name>
    <dbReference type="NCBI Taxonomy" id="1735581"/>
    <lineage>
        <taxon>Bacteria</taxon>
        <taxon>Pseudomonadati</taxon>
        <taxon>Pseudomonadota</taxon>
        <taxon>Alphaproteobacteria</taxon>
        <taxon>Kordiimonadales</taxon>
        <taxon>Kordiimonadaceae</taxon>
        <taxon>Kordiimonas</taxon>
    </lineage>
</organism>
<feature type="compositionally biased region" description="Basic and acidic residues" evidence="1">
    <location>
        <begin position="1067"/>
        <end position="1085"/>
    </location>
</feature>
<comment type="caution">
    <text evidence="2">The sequence shown here is derived from an EMBL/GenBank/DDBJ whole genome shotgun (WGS) entry which is preliminary data.</text>
</comment>
<dbReference type="AlphaFoldDB" id="A0A919E9J4"/>
<evidence type="ECO:0008006" key="4">
    <source>
        <dbReference type="Google" id="ProtNLM"/>
    </source>
</evidence>
<proteinExistence type="predicted"/>
<evidence type="ECO:0000313" key="3">
    <source>
        <dbReference type="Proteomes" id="UP000630923"/>
    </source>
</evidence>
<reference evidence="2" key="2">
    <citation type="submission" date="2020-09" db="EMBL/GenBank/DDBJ databases">
        <authorList>
            <person name="Sun Q."/>
            <person name="Kim S."/>
        </authorList>
    </citation>
    <scope>NUCLEOTIDE SEQUENCE</scope>
    <source>
        <strain evidence="2">KCTC 42590</strain>
    </source>
</reference>
<feature type="region of interest" description="Disordered" evidence="1">
    <location>
        <begin position="1061"/>
        <end position="1102"/>
    </location>
</feature>
<dbReference type="Proteomes" id="UP000630923">
    <property type="component" value="Unassembled WGS sequence"/>
</dbReference>
<evidence type="ECO:0000313" key="2">
    <source>
        <dbReference type="EMBL" id="GHF27497.1"/>
    </source>
</evidence>
<gene>
    <name evidence="2" type="ORF">GCM10017044_23210</name>
</gene>
<dbReference type="EMBL" id="BNCI01000002">
    <property type="protein sequence ID" value="GHF27497.1"/>
    <property type="molecule type" value="Genomic_DNA"/>
</dbReference>
<evidence type="ECO:0000256" key="1">
    <source>
        <dbReference type="SAM" id="MobiDB-lite"/>
    </source>
</evidence>
<accession>A0A919E9J4</accession>
<keyword evidence="3" id="KW-1185">Reference proteome</keyword>
<protein>
    <recommendedName>
        <fullName evidence="4">DUF3971 domain-containing protein</fullName>
    </recommendedName>
</protein>